<protein>
    <submittedName>
        <fullName evidence="1">Uncharacterized protein</fullName>
    </submittedName>
</protein>
<dbReference type="EMBL" id="ML119965">
    <property type="protein sequence ID" value="RPA71156.1"/>
    <property type="molecule type" value="Genomic_DNA"/>
</dbReference>
<accession>A0A3N4HD05</accession>
<evidence type="ECO:0000313" key="1">
    <source>
        <dbReference type="EMBL" id="RPA71156.1"/>
    </source>
</evidence>
<proteinExistence type="predicted"/>
<dbReference type="Proteomes" id="UP000275078">
    <property type="component" value="Unassembled WGS sequence"/>
</dbReference>
<dbReference type="AlphaFoldDB" id="A0A3N4HD05"/>
<reference evidence="1 2" key="1">
    <citation type="journal article" date="2018" name="Nat. Ecol. Evol.">
        <title>Pezizomycetes genomes reveal the molecular basis of ectomycorrhizal truffle lifestyle.</title>
        <authorList>
            <person name="Murat C."/>
            <person name="Payen T."/>
            <person name="Noel B."/>
            <person name="Kuo A."/>
            <person name="Morin E."/>
            <person name="Chen J."/>
            <person name="Kohler A."/>
            <person name="Krizsan K."/>
            <person name="Balestrini R."/>
            <person name="Da Silva C."/>
            <person name="Montanini B."/>
            <person name="Hainaut M."/>
            <person name="Levati E."/>
            <person name="Barry K.W."/>
            <person name="Belfiori B."/>
            <person name="Cichocki N."/>
            <person name="Clum A."/>
            <person name="Dockter R.B."/>
            <person name="Fauchery L."/>
            <person name="Guy J."/>
            <person name="Iotti M."/>
            <person name="Le Tacon F."/>
            <person name="Lindquist E.A."/>
            <person name="Lipzen A."/>
            <person name="Malagnac F."/>
            <person name="Mello A."/>
            <person name="Molinier V."/>
            <person name="Miyauchi S."/>
            <person name="Poulain J."/>
            <person name="Riccioni C."/>
            <person name="Rubini A."/>
            <person name="Sitrit Y."/>
            <person name="Splivallo R."/>
            <person name="Traeger S."/>
            <person name="Wang M."/>
            <person name="Zifcakova L."/>
            <person name="Wipf D."/>
            <person name="Zambonelli A."/>
            <person name="Paolocci F."/>
            <person name="Nowrousian M."/>
            <person name="Ottonello S."/>
            <person name="Baldrian P."/>
            <person name="Spatafora J.W."/>
            <person name="Henrissat B."/>
            <person name="Nagy L.G."/>
            <person name="Aury J.M."/>
            <person name="Wincker P."/>
            <person name="Grigoriev I.V."/>
            <person name="Bonfante P."/>
            <person name="Martin F.M."/>
        </authorList>
    </citation>
    <scope>NUCLEOTIDE SEQUENCE [LARGE SCALE GENOMIC DNA]</scope>
    <source>
        <strain evidence="1 2">RN42</strain>
    </source>
</reference>
<keyword evidence="2" id="KW-1185">Reference proteome</keyword>
<gene>
    <name evidence="1" type="ORF">BJ508DRAFT_109112</name>
</gene>
<organism evidence="1 2">
    <name type="scientific">Ascobolus immersus RN42</name>
    <dbReference type="NCBI Taxonomy" id="1160509"/>
    <lineage>
        <taxon>Eukaryota</taxon>
        <taxon>Fungi</taxon>
        <taxon>Dikarya</taxon>
        <taxon>Ascomycota</taxon>
        <taxon>Pezizomycotina</taxon>
        <taxon>Pezizomycetes</taxon>
        <taxon>Pezizales</taxon>
        <taxon>Ascobolaceae</taxon>
        <taxon>Ascobolus</taxon>
    </lineage>
</organism>
<sequence>MSLAASTQSFNAPITAPAFLFRRDDDTDSPEIVCTFKDTKRTKPWNSSNDCPAVMDSFTECHRGKTKEACKKACVAIGDDKVVPGYMKCMKDACSNHEELDKREKDMRAWFEELFPSYEEYCDPEDFKRKDSGAGVVRGWKGASAVALLAFGGLCAGMI</sequence>
<evidence type="ECO:0000313" key="2">
    <source>
        <dbReference type="Proteomes" id="UP000275078"/>
    </source>
</evidence>
<name>A0A3N4HD05_ASCIM</name>